<dbReference type="Pfam" id="PF12833">
    <property type="entry name" value="HTH_18"/>
    <property type="match status" value="1"/>
</dbReference>
<evidence type="ECO:0000313" key="5">
    <source>
        <dbReference type="EMBL" id="MDE8650977.1"/>
    </source>
</evidence>
<dbReference type="EMBL" id="JARESE010000012">
    <property type="protein sequence ID" value="MDE8650977.1"/>
    <property type="molecule type" value="Genomic_DNA"/>
</dbReference>
<sequence length="338" mass="37721">MTEIIFQFDRRNFADCQRHFRGQDRDEYYEGEYAIDAAEAIEVIADKAPIGASSIIRLRSRSRLTFRRTPRHIREDGIDLAVLWFVRRGAIRISAAGGEHRIAGAGDFLLTRSARPFFMECLADGDQRHEVIHLTVPTHIARAFIPDSVPCGFIAKAAAGRVAVVRRILEEIHGAEEPISPDSGHRLLEAALSLVGEIVTEPSESVAEKLTIAQRRIQGVLRFIEIHLCNPDLNTAMVCRGCGISPRYLSSLLQMHGTSFRTLVWGQRMAKAREWLASSAASEVPVSEVAHALGFKSAAHFSRRFKRVYRFNPSTCRAPRRDGSLAEEGVEILGRHGE</sequence>
<dbReference type="PANTHER" id="PTHR43280">
    <property type="entry name" value="ARAC-FAMILY TRANSCRIPTIONAL REGULATOR"/>
    <property type="match status" value="1"/>
</dbReference>
<dbReference type="Gene3D" id="1.10.10.60">
    <property type="entry name" value="Homeodomain-like"/>
    <property type="match status" value="1"/>
</dbReference>
<dbReference type="PROSITE" id="PS01124">
    <property type="entry name" value="HTH_ARAC_FAMILY_2"/>
    <property type="match status" value="1"/>
</dbReference>
<keyword evidence="3" id="KW-0804">Transcription</keyword>
<name>A0ABT5WLQ0_9SPHN</name>
<dbReference type="SMART" id="SM00342">
    <property type="entry name" value="HTH_ARAC"/>
    <property type="match status" value="1"/>
</dbReference>
<dbReference type="InterPro" id="IPR009057">
    <property type="entry name" value="Homeodomain-like_sf"/>
</dbReference>
<dbReference type="Proteomes" id="UP001216253">
    <property type="component" value="Unassembled WGS sequence"/>
</dbReference>
<dbReference type="PROSITE" id="PS00041">
    <property type="entry name" value="HTH_ARAC_FAMILY_1"/>
    <property type="match status" value="1"/>
</dbReference>
<gene>
    <name evidence="5" type="ORF">PYV00_04490</name>
</gene>
<feature type="domain" description="HTH araC/xylS-type" evidence="4">
    <location>
        <begin position="218"/>
        <end position="319"/>
    </location>
</feature>
<evidence type="ECO:0000256" key="3">
    <source>
        <dbReference type="ARBA" id="ARBA00023163"/>
    </source>
</evidence>
<dbReference type="InterPro" id="IPR020449">
    <property type="entry name" value="Tscrpt_reg_AraC-type_HTH"/>
</dbReference>
<keyword evidence="2" id="KW-0238">DNA-binding</keyword>
<dbReference type="PRINTS" id="PR00032">
    <property type="entry name" value="HTHARAC"/>
</dbReference>
<dbReference type="InterPro" id="IPR018062">
    <property type="entry name" value="HTH_AraC-typ_CS"/>
</dbReference>
<evidence type="ECO:0000256" key="1">
    <source>
        <dbReference type="ARBA" id="ARBA00023015"/>
    </source>
</evidence>
<protein>
    <submittedName>
        <fullName evidence="5">AraC family transcriptional regulator</fullName>
    </submittedName>
</protein>
<dbReference type="SUPFAM" id="SSF46689">
    <property type="entry name" value="Homeodomain-like"/>
    <property type="match status" value="1"/>
</dbReference>
<proteinExistence type="predicted"/>
<comment type="caution">
    <text evidence="5">The sequence shown here is derived from an EMBL/GenBank/DDBJ whole genome shotgun (WGS) entry which is preliminary data.</text>
</comment>
<keyword evidence="6" id="KW-1185">Reference proteome</keyword>
<organism evidence="5 6">
    <name type="scientific">Novosphingobium album</name>
    <name type="common">ex Liu et al. 2023</name>
    <dbReference type="NCBI Taxonomy" id="3031130"/>
    <lineage>
        <taxon>Bacteria</taxon>
        <taxon>Pseudomonadati</taxon>
        <taxon>Pseudomonadota</taxon>
        <taxon>Alphaproteobacteria</taxon>
        <taxon>Sphingomonadales</taxon>
        <taxon>Sphingomonadaceae</taxon>
        <taxon>Novosphingobium</taxon>
    </lineage>
</organism>
<dbReference type="RefSeq" id="WP_275227065.1">
    <property type="nucleotide sequence ID" value="NZ_JARESE010000012.1"/>
</dbReference>
<accession>A0ABT5WLQ0</accession>
<evidence type="ECO:0000256" key="2">
    <source>
        <dbReference type="ARBA" id="ARBA00023125"/>
    </source>
</evidence>
<reference evidence="5 6" key="1">
    <citation type="submission" date="2023-03" db="EMBL/GenBank/DDBJ databases">
        <title>NovoSphingobium album sp. nov. isolated from polycyclic aromatic hydrocarbons- and heavy-metal polluted soil.</title>
        <authorList>
            <person name="Liu Z."/>
            <person name="Wang K."/>
        </authorList>
    </citation>
    <scope>NUCLEOTIDE SEQUENCE [LARGE SCALE GENOMIC DNA]</scope>
    <source>
        <strain evidence="5 6">H3SJ31-1</strain>
    </source>
</reference>
<evidence type="ECO:0000259" key="4">
    <source>
        <dbReference type="PROSITE" id="PS01124"/>
    </source>
</evidence>
<keyword evidence="1" id="KW-0805">Transcription regulation</keyword>
<evidence type="ECO:0000313" key="6">
    <source>
        <dbReference type="Proteomes" id="UP001216253"/>
    </source>
</evidence>
<dbReference type="InterPro" id="IPR018060">
    <property type="entry name" value="HTH_AraC"/>
</dbReference>
<dbReference type="PANTHER" id="PTHR43280:SF31">
    <property type="entry name" value="TRANSCRIPTIONAL REGULATORY PROTEIN"/>
    <property type="match status" value="1"/>
</dbReference>